<protein>
    <recommendedName>
        <fullName evidence="4">HhH-GPD domain-containing protein</fullName>
    </recommendedName>
</protein>
<dbReference type="Proteomes" id="UP000663193">
    <property type="component" value="Chromosome 14"/>
</dbReference>
<evidence type="ECO:0008006" key="4">
    <source>
        <dbReference type="Google" id="ProtNLM"/>
    </source>
</evidence>
<proteinExistence type="predicted"/>
<dbReference type="AlphaFoldDB" id="A0A7U2I7V1"/>
<accession>A0A7U2I7V1</accession>
<dbReference type="EMBL" id="CP069036">
    <property type="protein sequence ID" value="QRD02943.1"/>
    <property type="molecule type" value="Genomic_DNA"/>
</dbReference>
<gene>
    <name evidence="2" type="ORF">JI435_142620</name>
</gene>
<organism evidence="2 3">
    <name type="scientific">Phaeosphaeria nodorum (strain SN15 / ATCC MYA-4574 / FGSC 10173)</name>
    <name type="common">Glume blotch fungus</name>
    <name type="synonym">Parastagonospora nodorum</name>
    <dbReference type="NCBI Taxonomy" id="321614"/>
    <lineage>
        <taxon>Eukaryota</taxon>
        <taxon>Fungi</taxon>
        <taxon>Dikarya</taxon>
        <taxon>Ascomycota</taxon>
        <taxon>Pezizomycotina</taxon>
        <taxon>Dothideomycetes</taxon>
        <taxon>Pleosporomycetidae</taxon>
        <taxon>Pleosporales</taxon>
        <taxon>Pleosporineae</taxon>
        <taxon>Phaeosphaeriaceae</taxon>
        <taxon>Parastagonospora</taxon>
    </lineage>
</organism>
<sequence>MSASYVLHCNNHIFWHANLTRTYMPPKDTRAAARRHGVRNGMDEREVKKVDSGYLGKDEDKSPAGDESKKSTTPKGIIKAIKLETLPNQHQKATPEQILEYLLSDAALQYCRPDDEARDIESHRADMITYSSQLLSPFEELLCAVVLSRPISHRLGLRTIRTILNKPYSLRDPLAIKTAGPKKVLKALEAACTQHKDKTADEISLLAEAVSNNDWHNDLSKLRAQSKNGVESEREVLRRSVKGLGKTGLDIFYRRVQWQWDEAFPFVDARTQAALGRMGLPKRAEEIEKLIESRWTDLNSGEGDGHDLETRKRRVFVVLLERAIGADLEKKIDQVLNEASKL</sequence>
<evidence type="ECO:0000313" key="2">
    <source>
        <dbReference type="EMBL" id="QRD02943.1"/>
    </source>
</evidence>
<name>A0A7U2I7V1_PHANO</name>
<feature type="compositionally biased region" description="Basic and acidic residues" evidence="1">
    <location>
        <begin position="41"/>
        <end position="70"/>
    </location>
</feature>
<dbReference type="OrthoDB" id="4676at2759"/>
<feature type="region of interest" description="Disordered" evidence="1">
    <location>
        <begin position="34"/>
        <end position="73"/>
    </location>
</feature>
<keyword evidence="3" id="KW-1185">Reference proteome</keyword>
<dbReference type="VEuPathDB" id="FungiDB:JI435_142620"/>
<evidence type="ECO:0000256" key="1">
    <source>
        <dbReference type="SAM" id="MobiDB-lite"/>
    </source>
</evidence>
<dbReference type="OMA" id="RRVQWQW"/>
<reference evidence="3" key="1">
    <citation type="journal article" date="2021" name="BMC Genomics">
        <title>Chromosome-level genome assembly and manually-curated proteome of model necrotroph Parastagonospora nodorum Sn15 reveals a genome-wide trove of candidate effector homologs, and redundancy of virulence-related functions within an accessory chromosome.</title>
        <authorList>
            <person name="Bertazzoni S."/>
            <person name="Jones D.A.B."/>
            <person name="Phan H.T."/>
            <person name="Tan K.-C."/>
            <person name="Hane J.K."/>
        </authorList>
    </citation>
    <scope>NUCLEOTIDE SEQUENCE [LARGE SCALE GENOMIC DNA]</scope>
    <source>
        <strain evidence="3">SN15 / ATCC MYA-4574 / FGSC 10173)</strain>
    </source>
</reference>
<evidence type="ECO:0000313" key="3">
    <source>
        <dbReference type="Proteomes" id="UP000663193"/>
    </source>
</evidence>